<keyword evidence="1" id="KW-0175">Coiled coil</keyword>
<name>A0ABX6T8L4_9SPHN</name>
<dbReference type="EMBL" id="CP060782">
    <property type="protein sequence ID" value="QNP45980.1"/>
    <property type="molecule type" value="Genomic_DNA"/>
</dbReference>
<protein>
    <recommendedName>
        <fullName evidence="4">Toxic anion resistance protein</fullName>
    </recommendedName>
</protein>
<sequence>MKLSQEGRERELLDLIGVAETERVAAAAERKKAAERTQRLSQQIEVLAMVLDPSAPMEAVVQKGQLLVRGSTPEELALLHSLPPALNGSVDRFFRLAASISDQVAELNSGRAQLERDRAQLKADQELYEKASDAIMNNLDRAREFLAAWTGLPEQARTPDVNAAMQAGYALVQQRGAKAAVGR</sequence>
<evidence type="ECO:0008006" key="4">
    <source>
        <dbReference type="Google" id="ProtNLM"/>
    </source>
</evidence>
<evidence type="ECO:0000256" key="1">
    <source>
        <dbReference type="SAM" id="Coils"/>
    </source>
</evidence>
<feature type="coiled-coil region" evidence="1">
    <location>
        <begin position="97"/>
        <end position="131"/>
    </location>
</feature>
<evidence type="ECO:0000313" key="3">
    <source>
        <dbReference type="Proteomes" id="UP000516105"/>
    </source>
</evidence>
<organism evidence="2 3">
    <name type="scientific">Sphingomonas sediminicola</name>
    <dbReference type="NCBI Taxonomy" id="386874"/>
    <lineage>
        <taxon>Bacteria</taxon>
        <taxon>Pseudomonadati</taxon>
        <taxon>Pseudomonadota</taxon>
        <taxon>Alphaproteobacteria</taxon>
        <taxon>Sphingomonadales</taxon>
        <taxon>Sphingomonadaceae</taxon>
        <taxon>Sphingomonas</taxon>
    </lineage>
</organism>
<dbReference type="RefSeq" id="WP_187708933.1">
    <property type="nucleotide sequence ID" value="NZ_CP060782.1"/>
</dbReference>
<proteinExistence type="predicted"/>
<dbReference type="Proteomes" id="UP000516105">
    <property type="component" value="Chromosome"/>
</dbReference>
<gene>
    <name evidence="2" type="ORF">H9L14_01420</name>
</gene>
<accession>A0ABX6T8L4</accession>
<keyword evidence="3" id="KW-1185">Reference proteome</keyword>
<reference evidence="2 3" key="1">
    <citation type="submission" date="2020-08" db="EMBL/GenBank/DDBJ databases">
        <title>Genome sequence of Sphingomonas sediminicola KACC 15039T.</title>
        <authorList>
            <person name="Hyun D.-W."/>
            <person name="Bae J.-W."/>
        </authorList>
    </citation>
    <scope>NUCLEOTIDE SEQUENCE [LARGE SCALE GENOMIC DNA]</scope>
    <source>
        <strain evidence="2 3">KACC 15039</strain>
    </source>
</reference>
<evidence type="ECO:0000313" key="2">
    <source>
        <dbReference type="EMBL" id="QNP45980.1"/>
    </source>
</evidence>